<keyword evidence="10 13" id="KW-0238">DNA-binding</keyword>
<dbReference type="Proteomes" id="UP000298179">
    <property type="component" value="Unassembled WGS sequence"/>
</dbReference>
<dbReference type="Gene3D" id="3.30.1490.190">
    <property type="match status" value="1"/>
</dbReference>
<dbReference type="GO" id="GO:0008270">
    <property type="term" value="F:zinc ion binding"/>
    <property type="evidence" value="ECO:0007669"/>
    <property type="project" value="TreeGrafter"/>
</dbReference>
<dbReference type="InterPro" id="IPR036390">
    <property type="entry name" value="WH_DNA-bd_sf"/>
</dbReference>
<keyword evidence="15" id="KW-1185">Reference proteome</keyword>
<comment type="cofactor">
    <cofactor evidence="12">
        <name>Mn(2+)</name>
        <dbReference type="ChEBI" id="CHEBI:29035"/>
    </cofactor>
    <cofactor evidence="12">
        <name>Fe(2+)</name>
        <dbReference type="ChEBI" id="CHEBI:29033"/>
    </cofactor>
    <text evidence="12">Binds 1 Mn(2+) or Fe(2+) ion per subunit.</text>
</comment>
<keyword evidence="11 13" id="KW-0804">Transcription</keyword>
<feature type="binding site" evidence="12">
    <location>
        <position position="133"/>
    </location>
    <ligand>
        <name>Fe cation</name>
        <dbReference type="ChEBI" id="CHEBI:24875"/>
    </ligand>
</feature>
<dbReference type="Pfam" id="PF01475">
    <property type="entry name" value="FUR"/>
    <property type="match status" value="1"/>
</dbReference>
<reference evidence="14 15" key="1">
    <citation type="submission" date="2019-03" db="EMBL/GenBank/DDBJ databases">
        <title>Jiella endophytica sp. nov., a novel endophytic bacterium isolated from root of Ficus microcarpa Linn. f.</title>
        <authorList>
            <person name="Tuo L."/>
        </authorList>
    </citation>
    <scope>NUCLEOTIDE SEQUENCE [LARGE SCALE GENOMIC DNA]</scope>
    <source>
        <strain evidence="14 15">CBS5Q-3</strain>
    </source>
</reference>
<evidence type="ECO:0000313" key="15">
    <source>
        <dbReference type="Proteomes" id="UP000298179"/>
    </source>
</evidence>
<feature type="binding site" evidence="12">
    <location>
        <position position="116"/>
    </location>
    <ligand>
        <name>Fe cation</name>
        <dbReference type="ChEBI" id="CHEBI:24875"/>
    </ligand>
</feature>
<dbReference type="InterPro" id="IPR036388">
    <property type="entry name" value="WH-like_DNA-bd_sf"/>
</dbReference>
<organism evidence="14 15">
    <name type="scientific">Jiella endophytica</name>
    <dbReference type="NCBI Taxonomy" id="2558362"/>
    <lineage>
        <taxon>Bacteria</taxon>
        <taxon>Pseudomonadati</taxon>
        <taxon>Pseudomonadota</taxon>
        <taxon>Alphaproteobacteria</taxon>
        <taxon>Hyphomicrobiales</taxon>
        <taxon>Aurantimonadaceae</taxon>
        <taxon>Jiella</taxon>
    </lineage>
</organism>
<keyword evidence="8 13" id="KW-0862">Zinc</keyword>
<keyword evidence="9 13" id="KW-0805">Transcription regulation</keyword>
<accession>A0A4Y8R9F1</accession>
<evidence type="ECO:0000256" key="10">
    <source>
        <dbReference type="ARBA" id="ARBA00023125"/>
    </source>
</evidence>
<comment type="subunit">
    <text evidence="3 13">Homodimer.</text>
</comment>
<evidence type="ECO:0000256" key="9">
    <source>
        <dbReference type="ARBA" id="ARBA00023015"/>
    </source>
</evidence>
<keyword evidence="12 13" id="KW-0408">Iron</keyword>
<evidence type="ECO:0000256" key="12">
    <source>
        <dbReference type="PIRSR" id="PIRSR602481-2"/>
    </source>
</evidence>
<dbReference type="PANTHER" id="PTHR33202:SF2">
    <property type="entry name" value="FERRIC UPTAKE REGULATION PROTEIN"/>
    <property type="match status" value="1"/>
</dbReference>
<comment type="caution">
    <text evidence="14">The sequence shown here is derived from an EMBL/GenBank/DDBJ whole genome shotgun (WGS) entry which is preliminary data.</text>
</comment>
<evidence type="ECO:0000256" key="7">
    <source>
        <dbReference type="ARBA" id="ARBA00022723"/>
    </source>
</evidence>
<dbReference type="GO" id="GO:0003700">
    <property type="term" value="F:DNA-binding transcription factor activity"/>
    <property type="evidence" value="ECO:0007669"/>
    <property type="project" value="UniProtKB-UniRule"/>
</dbReference>
<evidence type="ECO:0000256" key="13">
    <source>
        <dbReference type="RuleBase" id="RU364037"/>
    </source>
</evidence>
<comment type="similarity">
    <text evidence="2 13">Belongs to the Fur family.</text>
</comment>
<proteinExistence type="inferred from homology"/>
<dbReference type="PANTHER" id="PTHR33202">
    <property type="entry name" value="ZINC UPTAKE REGULATION PROTEIN"/>
    <property type="match status" value="1"/>
</dbReference>
<comment type="subcellular location">
    <subcellularLocation>
        <location evidence="1 13">Cytoplasm</location>
    </subcellularLocation>
</comment>
<dbReference type="EMBL" id="SOZD01000010">
    <property type="protein sequence ID" value="TFF18265.1"/>
    <property type="molecule type" value="Genomic_DNA"/>
</dbReference>
<evidence type="ECO:0000256" key="1">
    <source>
        <dbReference type="ARBA" id="ARBA00004496"/>
    </source>
</evidence>
<protein>
    <recommendedName>
        <fullName evidence="4 13">Ferric uptake regulation protein</fullName>
    </recommendedName>
</protein>
<dbReference type="RefSeq" id="WP_134764077.1">
    <property type="nucleotide sequence ID" value="NZ_SOZD01000010.1"/>
</dbReference>
<name>A0A4Y8R9F1_9HYPH</name>
<dbReference type="OrthoDB" id="8659436at2"/>
<gene>
    <name evidence="13" type="primary">fur</name>
    <name evidence="14" type="ORF">E3C22_22205</name>
</gene>
<evidence type="ECO:0000256" key="3">
    <source>
        <dbReference type="ARBA" id="ARBA00011738"/>
    </source>
</evidence>
<evidence type="ECO:0000256" key="4">
    <source>
        <dbReference type="ARBA" id="ARBA00020910"/>
    </source>
</evidence>
<evidence type="ECO:0000313" key="14">
    <source>
        <dbReference type="EMBL" id="TFF18265.1"/>
    </source>
</evidence>
<keyword evidence="6 13" id="KW-0678">Repressor</keyword>
<sequence>MSAGREQGGTGDLEAVLKEAGLRITRQRRVILAILAGGGDHPDALALFRRASRQDPSISLSTVYRTMKVLEERGAIQRHTFEGGPARFEPADGVHHDHLIDLETGKVIEFRSERIERLQEEIAAELGYEIVSHRLELYGRRRGED</sequence>
<dbReference type="GO" id="GO:0005829">
    <property type="term" value="C:cytosol"/>
    <property type="evidence" value="ECO:0007669"/>
    <property type="project" value="TreeGrafter"/>
</dbReference>
<dbReference type="InterPro" id="IPR002481">
    <property type="entry name" value="FUR"/>
</dbReference>
<evidence type="ECO:0000256" key="2">
    <source>
        <dbReference type="ARBA" id="ARBA00007957"/>
    </source>
</evidence>
<evidence type="ECO:0000256" key="8">
    <source>
        <dbReference type="ARBA" id="ARBA00022833"/>
    </source>
</evidence>
<dbReference type="GO" id="GO:0000976">
    <property type="term" value="F:transcription cis-regulatory region binding"/>
    <property type="evidence" value="ECO:0007669"/>
    <property type="project" value="TreeGrafter"/>
</dbReference>
<dbReference type="SUPFAM" id="SSF46785">
    <property type="entry name" value="Winged helix' DNA-binding domain"/>
    <property type="match status" value="1"/>
</dbReference>
<evidence type="ECO:0000256" key="6">
    <source>
        <dbReference type="ARBA" id="ARBA00022491"/>
    </source>
</evidence>
<dbReference type="InterPro" id="IPR043135">
    <property type="entry name" value="Fur_C"/>
</dbReference>
<evidence type="ECO:0000256" key="11">
    <source>
        <dbReference type="ARBA" id="ARBA00023163"/>
    </source>
</evidence>
<keyword evidence="7 12" id="KW-0479">Metal-binding</keyword>
<feature type="binding site" evidence="12">
    <location>
        <position position="95"/>
    </location>
    <ligand>
        <name>Fe cation</name>
        <dbReference type="ChEBI" id="CHEBI:24875"/>
    </ligand>
</feature>
<dbReference type="GO" id="GO:0045892">
    <property type="term" value="P:negative regulation of DNA-templated transcription"/>
    <property type="evidence" value="ECO:0007669"/>
    <property type="project" value="TreeGrafter"/>
</dbReference>
<keyword evidence="5 13" id="KW-0963">Cytoplasm</keyword>
<dbReference type="Gene3D" id="1.10.10.10">
    <property type="entry name" value="Winged helix-like DNA-binding domain superfamily/Winged helix DNA-binding domain"/>
    <property type="match status" value="1"/>
</dbReference>
<dbReference type="CDD" id="cd07153">
    <property type="entry name" value="Fur_like"/>
    <property type="match status" value="1"/>
</dbReference>
<evidence type="ECO:0000256" key="5">
    <source>
        <dbReference type="ARBA" id="ARBA00022490"/>
    </source>
</evidence>
<dbReference type="GO" id="GO:1900376">
    <property type="term" value="P:regulation of secondary metabolite biosynthetic process"/>
    <property type="evidence" value="ECO:0007669"/>
    <property type="project" value="TreeGrafter"/>
</dbReference>
<feature type="binding site" evidence="12">
    <location>
        <position position="97"/>
    </location>
    <ligand>
        <name>Fe cation</name>
        <dbReference type="ChEBI" id="CHEBI:24875"/>
    </ligand>
</feature>
<dbReference type="AlphaFoldDB" id="A0A4Y8R9F1"/>